<keyword evidence="2" id="KW-1185">Reference proteome</keyword>
<dbReference type="EMBL" id="BDGG01000001">
    <property type="protein sequence ID" value="GAU90175.1"/>
    <property type="molecule type" value="Genomic_DNA"/>
</dbReference>
<accession>A0A1D1UP51</accession>
<organism evidence="1 2">
    <name type="scientific">Ramazzottius varieornatus</name>
    <name type="common">Water bear</name>
    <name type="synonym">Tardigrade</name>
    <dbReference type="NCBI Taxonomy" id="947166"/>
    <lineage>
        <taxon>Eukaryota</taxon>
        <taxon>Metazoa</taxon>
        <taxon>Ecdysozoa</taxon>
        <taxon>Tardigrada</taxon>
        <taxon>Eutardigrada</taxon>
        <taxon>Parachela</taxon>
        <taxon>Hypsibioidea</taxon>
        <taxon>Ramazzottiidae</taxon>
        <taxon>Ramazzottius</taxon>
    </lineage>
</organism>
<proteinExistence type="predicted"/>
<dbReference type="AlphaFoldDB" id="A0A1D1UP51"/>
<protein>
    <submittedName>
        <fullName evidence="1">Uncharacterized protein</fullName>
    </submittedName>
</protein>
<comment type="caution">
    <text evidence="1">The sequence shown here is derived from an EMBL/GenBank/DDBJ whole genome shotgun (WGS) entry which is preliminary data.</text>
</comment>
<dbReference type="OrthoDB" id="10390442at2759"/>
<gene>
    <name evidence="1" type="primary">RvY_02631</name>
    <name evidence="1" type="synonym">RvY_02631.2</name>
    <name evidence="1" type="ORF">RvY_02631-2</name>
</gene>
<sequence>MQNNTVARIIFSQVHWETFARYAVKVLGNTMSREEVSFGLTTYVRQKSDHRFFFLQYLDAVGFSTGLTMSLMQQVNGTVIRQDVVTTARKFVGNFLKAYLLMNNQYFSFMDHSIGWLADDIALYTADDILRVRVPAGTPATRGEWDKYAKAASQGLRNLRLISIGLLMSYRNGPMSLQFQPPEVLGSMVPPAWMAMRYQFPAV</sequence>
<evidence type="ECO:0000313" key="2">
    <source>
        <dbReference type="Proteomes" id="UP000186922"/>
    </source>
</evidence>
<name>A0A1D1UP51_RAMVA</name>
<dbReference type="Proteomes" id="UP000186922">
    <property type="component" value="Unassembled WGS sequence"/>
</dbReference>
<evidence type="ECO:0000313" key="1">
    <source>
        <dbReference type="EMBL" id="GAU90175.1"/>
    </source>
</evidence>
<reference evidence="1 2" key="1">
    <citation type="journal article" date="2016" name="Nat. Commun.">
        <title>Extremotolerant tardigrade genome and improved radiotolerance of human cultured cells by tardigrade-unique protein.</title>
        <authorList>
            <person name="Hashimoto T."/>
            <person name="Horikawa D.D."/>
            <person name="Saito Y."/>
            <person name="Kuwahara H."/>
            <person name="Kozuka-Hata H."/>
            <person name="Shin-I T."/>
            <person name="Minakuchi Y."/>
            <person name="Ohishi K."/>
            <person name="Motoyama A."/>
            <person name="Aizu T."/>
            <person name="Enomoto A."/>
            <person name="Kondo K."/>
            <person name="Tanaka S."/>
            <person name="Hara Y."/>
            <person name="Koshikawa S."/>
            <person name="Sagara H."/>
            <person name="Miura T."/>
            <person name="Yokobori S."/>
            <person name="Miyagawa K."/>
            <person name="Suzuki Y."/>
            <person name="Kubo T."/>
            <person name="Oyama M."/>
            <person name="Kohara Y."/>
            <person name="Fujiyama A."/>
            <person name="Arakawa K."/>
            <person name="Katayama T."/>
            <person name="Toyoda A."/>
            <person name="Kunieda T."/>
        </authorList>
    </citation>
    <scope>NUCLEOTIDE SEQUENCE [LARGE SCALE GENOMIC DNA]</scope>
    <source>
        <strain evidence="1 2">YOKOZUNA-1</strain>
    </source>
</reference>